<gene>
    <name evidence="2" type="ORF">PAPOLLO_LOCUS12554</name>
</gene>
<dbReference type="EMBL" id="CAJQZP010000885">
    <property type="protein sequence ID" value="CAG4993726.1"/>
    <property type="molecule type" value="Genomic_DNA"/>
</dbReference>
<dbReference type="Proteomes" id="UP000691718">
    <property type="component" value="Unassembled WGS sequence"/>
</dbReference>
<dbReference type="AlphaFoldDB" id="A0A8S3X2R8"/>
<evidence type="ECO:0000313" key="3">
    <source>
        <dbReference type="Proteomes" id="UP000691718"/>
    </source>
</evidence>
<name>A0A8S3X2R8_PARAO</name>
<protein>
    <submittedName>
        <fullName evidence="2">(apollo) hypothetical protein</fullName>
    </submittedName>
</protein>
<proteinExistence type="predicted"/>
<comment type="caution">
    <text evidence="2">The sequence shown here is derived from an EMBL/GenBank/DDBJ whole genome shotgun (WGS) entry which is preliminary data.</text>
</comment>
<feature type="compositionally biased region" description="Polar residues" evidence="1">
    <location>
        <begin position="102"/>
        <end position="111"/>
    </location>
</feature>
<organism evidence="2 3">
    <name type="scientific">Parnassius apollo</name>
    <name type="common">Apollo butterfly</name>
    <name type="synonym">Papilio apollo</name>
    <dbReference type="NCBI Taxonomy" id="110799"/>
    <lineage>
        <taxon>Eukaryota</taxon>
        <taxon>Metazoa</taxon>
        <taxon>Ecdysozoa</taxon>
        <taxon>Arthropoda</taxon>
        <taxon>Hexapoda</taxon>
        <taxon>Insecta</taxon>
        <taxon>Pterygota</taxon>
        <taxon>Neoptera</taxon>
        <taxon>Endopterygota</taxon>
        <taxon>Lepidoptera</taxon>
        <taxon>Glossata</taxon>
        <taxon>Ditrysia</taxon>
        <taxon>Papilionoidea</taxon>
        <taxon>Papilionidae</taxon>
        <taxon>Parnassiinae</taxon>
        <taxon>Parnassini</taxon>
        <taxon>Parnassius</taxon>
        <taxon>Parnassius</taxon>
    </lineage>
</organism>
<accession>A0A8S3X2R8</accession>
<evidence type="ECO:0000256" key="1">
    <source>
        <dbReference type="SAM" id="MobiDB-lite"/>
    </source>
</evidence>
<reference evidence="2" key="1">
    <citation type="submission" date="2021-04" db="EMBL/GenBank/DDBJ databases">
        <authorList>
            <person name="Tunstrom K."/>
        </authorList>
    </citation>
    <scope>NUCLEOTIDE SEQUENCE</scope>
</reference>
<evidence type="ECO:0000313" key="2">
    <source>
        <dbReference type="EMBL" id="CAG4993726.1"/>
    </source>
</evidence>
<feature type="region of interest" description="Disordered" evidence="1">
    <location>
        <begin position="83"/>
        <end position="131"/>
    </location>
</feature>
<sequence length="144" mass="15827">MSKQKKIEEWKNILITCQSLGFVPPGKDYTYVRDTFYSNLKRATLSKRDNARATGTGGGKESILTPIDDLILEIISKDSPITNEIDVEPGKDSPMTDGTVVKPTTSASVLDNSDIDQNDVPDLSLKPTSQNCSSNLNVNDKFCR</sequence>
<keyword evidence="3" id="KW-1185">Reference proteome</keyword>
<dbReference type="OrthoDB" id="5803015at2759"/>